<accession>A0A484QCF7</accession>
<feature type="region of interest" description="Disordered" evidence="1">
    <location>
        <begin position="39"/>
        <end position="68"/>
    </location>
</feature>
<dbReference type="EMBL" id="CAADIL010000016">
    <property type="protein sequence ID" value="VFR72673.1"/>
    <property type="molecule type" value="Genomic_DNA"/>
</dbReference>
<evidence type="ECO:0000313" key="4">
    <source>
        <dbReference type="EMBL" id="VFR72673.1"/>
    </source>
</evidence>
<dbReference type="AlphaFoldDB" id="A0A484QCF7"/>
<protein>
    <submittedName>
        <fullName evidence="2">Uncharacterized protein</fullName>
    </submittedName>
</protein>
<name>A0A484QCF7_9ZZZZ</name>
<reference evidence="2" key="1">
    <citation type="submission" date="2019-03" db="EMBL/GenBank/DDBJ databases">
        <authorList>
            <person name="Danneels B."/>
        </authorList>
    </citation>
    <scope>NUCLEOTIDE SEQUENCE</scope>
</reference>
<gene>
    <name evidence="2" type="ORF">ANDA3_3876</name>
    <name evidence="4" type="ORF">DAR2_3726</name>
    <name evidence="3" type="ORF">DAR3_4050</name>
</gene>
<dbReference type="EMBL" id="CAADIJ010000011">
    <property type="protein sequence ID" value="VFR69683.1"/>
    <property type="molecule type" value="Genomic_DNA"/>
</dbReference>
<evidence type="ECO:0000313" key="3">
    <source>
        <dbReference type="EMBL" id="VFR69683.1"/>
    </source>
</evidence>
<dbReference type="EMBL" id="CAADIC010000019">
    <property type="protein sequence ID" value="VFR35195.1"/>
    <property type="molecule type" value="Genomic_DNA"/>
</dbReference>
<evidence type="ECO:0000256" key="1">
    <source>
        <dbReference type="SAM" id="MobiDB-lite"/>
    </source>
</evidence>
<proteinExistence type="predicted"/>
<evidence type="ECO:0000313" key="2">
    <source>
        <dbReference type="EMBL" id="VFR35195.1"/>
    </source>
</evidence>
<sequence>MNANPRQAPLPPQWACRASAARAGRRRAGARARGRLDCAAEGEFTGRPGRRAKKSDNAPPSESGSPGANKFEILNFIQTCFAANQTKQEYLLLPVLPR</sequence>
<organism evidence="2">
    <name type="scientific">plant metagenome</name>
    <dbReference type="NCBI Taxonomy" id="1297885"/>
    <lineage>
        <taxon>unclassified sequences</taxon>
        <taxon>metagenomes</taxon>
        <taxon>organismal metagenomes</taxon>
    </lineage>
</organism>